<feature type="chain" id="PRO_5007836968" evidence="2">
    <location>
        <begin position="30"/>
        <end position="180"/>
    </location>
</feature>
<feature type="compositionally biased region" description="Low complexity" evidence="1">
    <location>
        <begin position="87"/>
        <end position="110"/>
    </location>
</feature>
<gene>
    <name evidence="3" type="ORF">AUP44_04285</name>
</gene>
<dbReference type="RefSeq" id="WP_062763821.1">
    <property type="nucleotide sequence ID" value="NZ_CP121045.1"/>
</dbReference>
<comment type="caution">
    <text evidence="3">The sequence shown here is derived from an EMBL/GenBank/DDBJ whole genome shotgun (WGS) entry which is preliminary data.</text>
</comment>
<evidence type="ECO:0000313" key="3">
    <source>
        <dbReference type="EMBL" id="KYO52919.1"/>
    </source>
</evidence>
<reference evidence="3 4" key="1">
    <citation type="submission" date="2015-12" db="EMBL/GenBank/DDBJ databases">
        <title>Genome sequence of Tistrella mobilis MCCC 1A02139.</title>
        <authorList>
            <person name="Lu L."/>
            <person name="Lai Q."/>
            <person name="Shao Z."/>
            <person name="Qian P."/>
        </authorList>
    </citation>
    <scope>NUCLEOTIDE SEQUENCE [LARGE SCALE GENOMIC DNA]</scope>
    <source>
        <strain evidence="3 4">MCCC 1A02139</strain>
    </source>
</reference>
<evidence type="ECO:0000256" key="1">
    <source>
        <dbReference type="SAM" id="MobiDB-lite"/>
    </source>
</evidence>
<organism evidence="3 4">
    <name type="scientific">Tistrella mobilis</name>
    <dbReference type="NCBI Taxonomy" id="171437"/>
    <lineage>
        <taxon>Bacteria</taxon>
        <taxon>Pseudomonadati</taxon>
        <taxon>Pseudomonadota</taxon>
        <taxon>Alphaproteobacteria</taxon>
        <taxon>Geminicoccales</taxon>
        <taxon>Geminicoccaceae</taxon>
        <taxon>Tistrella</taxon>
    </lineage>
</organism>
<dbReference type="AlphaFoldDB" id="A0A162L2I2"/>
<dbReference type="Proteomes" id="UP000075787">
    <property type="component" value="Unassembled WGS sequence"/>
</dbReference>
<protein>
    <submittedName>
        <fullName evidence="3">Uncharacterized protein</fullName>
    </submittedName>
</protein>
<dbReference type="EMBL" id="LPZR01000135">
    <property type="protein sequence ID" value="KYO52919.1"/>
    <property type="molecule type" value="Genomic_DNA"/>
</dbReference>
<feature type="region of interest" description="Disordered" evidence="1">
    <location>
        <begin position="79"/>
        <end position="180"/>
    </location>
</feature>
<dbReference type="GeneID" id="97241499"/>
<proteinExistence type="predicted"/>
<sequence length="180" mass="17944">MATLRYTVLPAVSAAALLAFVASPSWQNATSGTPSTLISPAAAAALEPPRKADIVTDDSMAQHDPALMRLVGELRARHDLDHPDPAAPSAADGMPAGSAAAAAGAPVHEAAPARHEAAPARTAPVQTATSAATDVPASATPRPAATEPAAAAEPGLGERLLSAIGDLFDGEGEDQPRTAN</sequence>
<feature type="compositionally biased region" description="Low complexity" evidence="1">
    <location>
        <begin position="136"/>
        <end position="154"/>
    </location>
</feature>
<name>A0A162L2I2_9PROT</name>
<evidence type="ECO:0000256" key="2">
    <source>
        <dbReference type="SAM" id="SignalP"/>
    </source>
</evidence>
<accession>A0A162L2I2</accession>
<feature type="signal peptide" evidence="2">
    <location>
        <begin position="1"/>
        <end position="29"/>
    </location>
</feature>
<keyword evidence="2" id="KW-0732">Signal</keyword>
<evidence type="ECO:0000313" key="4">
    <source>
        <dbReference type="Proteomes" id="UP000075787"/>
    </source>
</evidence>